<organism evidence="12">
    <name type="scientific">Cloresmus pulchellus</name>
    <dbReference type="NCBI Taxonomy" id="2575654"/>
    <lineage>
        <taxon>Eukaryota</taxon>
        <taxon>Metazoa</taxon>
        <taxon>Ecdysozoa</taxon>
        <taxon>Arthropoda</taxon>
        <taxon>Hexapoda</taxon>
        <taxon>Insecta</taxon>
        <taxon>Pterygota</taxon>
        <taxon>Neoptera</taxon>
        <taxon>Paraneoptera</taxon>
        <taxon>Hemiptera</taxon>
        <taxon>Heteroptera</taxon>
        <taxon>Panheteroptera</taxon>
        <taxon>Pentatomomorpha</taxon>
        <taxon>Coreoidea</taxon>
        <taxon>Coreidae</taxon>
        <taxon>Coreinae</taxon>
        <taxon>Cloresmus</taxon>
    </lineage>
</organism>
<evidence type="ECO:0000256" key="6">
    <source>
        <dbReference type="ARBA" id="ARBA00022989"/>
    </source>
</evidence>
<geneLocation type="mitochondrion" evidence="12"/>
<evidence type="ECO:0000256" key="4">
    <source>
        <dbReference type="ARBA" id="ARBA00022692"/>
    </source>
</evidence>
<dbReference type="AlphaFoldDB" id="A0A4D6X1S9"/>
<evidence type="ECO:0000256" key="2">
    <source>
        <dbReference type="ARBA" id="ARBA00010519"/>
    </source>
</evidence>
<keyword evidence="6 11" id="KW-1133">Transmembrane helix</keyword>
<comment type="similarity">
    <text evidence="2">Belongs to the complex I subunit 4L family.</text>
</comment>
<comment type="catalytic activity">
    <reaction evidence="10">
        <text>a ubiquinone + NADH + 5 H(+)(in) = a ubiquinol + NAD(+) + 4 H(+)(out)</text>
        <dbReference type="Rhea" id="RHEA:29091"/>
        <dbReference type="Rhea" id="RHEA-COMP:9565"/>
        <dbReference type="Rhea" id="RHEA-COMP:9566"/>
        <dbReference type="ChEBI" id="CHEBI:15378"/>
        <dbReference type="ChEBI" id="CHEBI:16389"/>
        <dbReference type="ChEBI" id="CHEBI:17976"/>
        <dbReference type="ChEBI" id="CHEBI:57540"/>
        <dbReference type="ChEBI" id="CHEBI:57945"/>
        <dbReference type="EC" id="7.1.1.2"/>
    </reaction>
</comment>
<evidence type="ECO:0000256" key="1">
    <source>
        <dbReference type="ARBA" id="ARBA00004141"/>
    </source>
</evidence>
<evidence type="ECO:0000256" key="9">
    <source>
        <dbReference type="ARBA" id="ARBA00031586"/>
    </source>
</evidence>
<keyword evidence="7" id="KW-0520">NAD</keyword>
<evidence type="ECO:0000256" key="7">
    <source>
        <dbReference type="ARBA" id="ARBA00023027"/>
    </source>
</evidence>
<dbReference type="Gene3D" id="1.10.287.3510">
    <property type="match status" value="1"/>
</dbReference>
<sequence>MNLINFCIIFMFISGLIVFSSGHKHLLVALFSLEYLVVTLFLMLFLFLLNYGFEFYFILVYLTFSVCEGALGLGVLVNMIRSHGNDYLSSMSVLSW</sequence>
<keyword evidence="5" id="KW-1278">Translocase</keyword>
<keyword evidence="4 11" id="KW-0812">Transmembrane</keyword>
<evidence type="ECO:0000313" key="12">
    <source>
        <dbReference type="EMBL" id="QCI09322.1"/>
    </source>
</evidence>
<gene>
    <name evidence="12" type="primary">ND4L</name>
</gene>
<feature type="transmembrane region" description="Helical" evidence="11">
    <location>
        <begin position="6"/>
        <end position="22"/>
    </location>
</feature>
<evidence type="ECO:0000256" key="8">
    <source>
        <dbReference type="ARBA" id="ARBA00023136"/>
    </source>
</evidence>
<feature type="transmembrane region" description="Helical" evidence="11">
    <location>
        <begin position="55"/>
        <end position="77"/>
    </location>
</feature>
<evidence type="ECO:0000256" key="10">
    <source>
        <dbReference type="ARBA" id="ARBA00049551"/>
    </source>
</evidence>
<accession>A0A4D6X1S9</accession>
<evidence type="ECO:0000256" key="11">
    <source>
        <dbReference type="SAM" id="Phobius"/>
    </source>
</evidence>
<proteinExistence type="inferred from homology"/>
<feature type="transmembrane region" description="Helical" evidence="11">
    <location>
        <begin position="29"/>
        <end position="49"/>
    </location>
</feature>
<protein>
    <recommendedName>
        <fullName evidence="3">NADH-ubiquinone oxidoreductase chain 4L</fullName>
    </recommendedName>
    <alternativeName>
        <fullName evidence="9">NADH dehydrogenase subunit 4L</fullName>
    </alternativeName>
</protein>
<dbReference type="InterPro" id="IPR039428">
    <property type="entry name" value="NUOK/Mnh_C1-like"/>
</dbReference>
<evidence type="ECO:0000256" key="5">
    <source>
        <dbReference type="ARBA" id="ARBA00022967"/>
    </source>
</evidence>
<keyword evidence="8 11" id="KW-0472">Membrane</keyword>
<dbReference type="Pfam" id="PF00420">
    <property type="entry name" value="Oxidored_q2"/>
    <property type="match status" value="1"/>
</dbReference>
<name>A0A4D6X1S9_9HEMI</name>
<comment type="subcellular location">
    <subcellularLocation>
        <location evidence="1">Membrane</location>
        <topology evidence="1">Multi-pass membrane protein</topology>
    </subcellularLocation>
</comment>
<dbReference type="EMBL" id="MF497719">
    <property type="protein sequence ID" value="QCI09322.1"/>
    <property type="molecule type" value="Genomic_DNA"/>
</dbReference>
<dbReference type="GO" id="GO:0016020">
    <property type="term" value="C:membrane"/>
    <property type="evidence" value="ECO:0007669"/>
    <property type="project" value="UniProtKB-SubCell"/>
</dbReference>
<keyword evidence="12" id="KW-0496">Mitochondrion</keyword>
<evidence type="ECO:0000256" key="3">
    <source>
        <dbReference type="ARBA" id="ARBA00016612"/>
    </source>
</evidence>
<dbReference type="GO" id="GO:0008137">
    <property type="term" value="F:NADH dehydrogenase (ubiquinone) activity"/>
    <property type="evidence" value="ECO:0007669"/>
    <property type="project" value="UniProtKB-EC"/>
</dbReference>
<reference evidence="12" key="1">
    <citation type="journal article" date="2019" name="Syst. Entomol.">
        <title>Higher level phylogeny and evolutionary history of Pentatomomorpha (Hemiptera: Heteroptera) inferred from mitochondrial genome sequences.</title>
        <authorList>
            <person name="Liu Y."/>
            <person name="Li H."/>
            <person name="Song F."/>
            <person name="Zhao Y."/>
            <person name="Wilson J.J."/>
            <person name="Cai W."/>
        </authorList>
    </citation>
    <scope>NUCLEOTIDE SEQUENCE</scope>
</reference>